<protein>
    <submittedName>
        <fullName evidence="6">Na+-dependent transporter</fullName>
    </submittedName>
</protein>
<evidence type="ECO:0000313" key="6">
    <source>
        <dbReference type="EMBL" id="AYQ55273.1"/>
    </source>
</evidence>
<evidence type="ECO:0000313" key="7">
    <source>
        <dbReference type="Proteomes" id="UP000273278"/>
    </source>
</evidence>
<dbReference type="Gene3D" id="1.20.1530.20">
    <property type="match status" value="1"/>
</dbReference>
<feature type="transmembrane region" description="Helical" evidence="5">
    <location>
        <begin position="107"/>
        <end position="127"/>
    </location>
</feature>
<dbReference type="OMA" id="RVTDILM"/>
<name>A0A3G3IHE1_9ARCH</name>
<dbReference type="RefSeq" id="WP_015505024.1">
    <property type="nucleotide sequence ID" value="NZ_CAYARO010000014.1"/>
</dbReference>
<feature type="transmembrane region" description="Helical" evidence="5">
    <location>
        <begin position="163"/>
        <end position="184"/>
    </location>
</feature>
<dbReference type="GeneID" id="41321918"/>
<keyword evidence="2 5" id="KW-0812">Transmembrane</keyword>
<reference evidence="6 7" key="1">
    <citation type="submission" date="2016-10" db="EMBL/GenBank/DDBJ databases">
        <title>Complete genome of the TMA-utilizing, human hosted archaeon Methanomethylophilus alvus Gen. nov, sp. nov., strain Mx-05, derived from a pure culture.</title>
        <authorList>
            <person name="Brugere J.-F."/>
            <person name="Ben Hania W."/>
            <person name="Chaudhary P.P."/>
            <person name="Gaci N."/>
            <person name="Borrel G."/>
            <person name="Cao Van Tuat L."/>
            <person name="Fardeau M.-L."/>
            <person name="Harris H.M.B."/>
            <person name="O'Toole P.W."/>
            <person name="Ollivier B."/>
        </authorList>
    </citation>
    <scope>NUCLEOTIDE SEQUENCE [LARGE SCALE GENOMIC DNA]</scope>
    <source>
        <strain evidence="6 7">Mx-05</strain>
    </source>
</reference>
<feature type="transmembrane region" description="Helical" evidence="5">
    <location>
        <begin position="43"/>
        <end position="61"/>
    </location>
</feature>
<feature type="transmembrane region" description="Helical" evidence="5">
    <location>
        <begin position="289"/>
        <end position="308"/>
    </location>
</feature>
<proteinExistence type="predicted"/>
<evidence type="ECO:0000256" key="2">
    <source>
        <dbReference type="ARBA" id="ARBA00022692"/>
    </source>
</evidence>
<gene>
    <name evidence="6" type="ORF">BKD89_05605</name>
</gene>
<dbReference type="Proteomes" id="UP000273278">
    <property type="component" value="Chromosome"/>
</dbReference>
<dbReference type="InterPro" id="IPR002657">
    <property type="entry name" value="BilAc:Na_symport/Acr3"/>
</dbReference>
<dbReference type="EMBL" id="CP017686">
    <property type="protein sequence ID" value="AYQ55273.1"/>
    <property type="molecule type" value="Genomic_DNA"/>
</dbReference>
<feature type="transmembrane region" description="Helical" evidence="5">
    <location>
        <begin position="219"/>
        <end position="242"/>
    </location>
</feature>
<accession>A0A3G3IHE1</accession>
<dbReference type="GO" id="GO:0016020">
    <property type="term" value="C:membrane"/>
    <property type="evidence" value="ECO:0007669"/>
    <property type="project" value="UniProtKB-SubCell"/>
</dbReference>
<organism evidence="6 7">
    <name type="scientific">Methanomethylophilus alvi</name>
    <dbReference type="NCBI Taxonomy" id="1291540"/>
    <lineage>
        <taxon>Archaea</taxon>
        <taxon>Methanobacteriati</taxon>
        <taxon>Thermoplasmatota</taxon>
        <taxon>Thermoplasmata</taxon>
        <taxon>Methanomassiliicoccales</taxon>
        <taxon>Methanomethylophilaceae</taxon>
        <taxon>Methanomethylophilus</taxon>
    </lineage>
</organism>
<evidence type="ECO:0000256" key="4">
    <source>
        <dbReference type="ARBA" id="ARBA00023136"/>
    </source>
</evidence>
<evidence type="ECO:0000256" key="5">
    <source>
        <dbReference type="SAM" id="Phobius"/>
    </source>
</evidence>
<comment type="subcellular location">
    <subcellularLocation>
        <location evidence="1">Membrane</location>
        <topology evidence="1">Multi-pass membrane protein</topology>
    </subcellularLocation>
</comment>
<dbReference type="InterPro" id="IPR038770">
    <property type="entry name" value="Na+/solute_symporter_sf"/>
</dbReference>
<feature type="transmembrane region" description="Helical" evidence="5">
    <location>
        <begin position="12"/>
        <end position="31"/>
    </location>
</feature>
<keyword evidence="4 5" id="KW-0472">Membrane</keyword>
<evidence type="ECO:0000256" key="1">
    <source>
        <dbReference type="ARBA" id="ARBA00004141"/>
    </source>
</evidence>
<evidence type="ECO:0000256" key="3">
    <source>
        <dbReference type="ARBA" id="ARBA00022989"/>
    </source>
</evidence>
<feature type="transmembrane region" description="Helical" evidence="5">
    <location>
        <begin position="139"/>
        <end position="157"/>
    </location>
</feature>
<feature type="transmembrane region" description="Helical" evidence="5">
    <location>
        <begin position="196"/>
        <end position="213"/>
    </location>
</feature>
<keyword evidence="3 5" id="KW-1133">Transmembrane helix</keyword>
<feature type="transmembrane region" description="Helical" evidence="5">
    <location>
        <begin position="73"/>
        <end position="95"/>
    </location>
</feature>
<dbReference type="Pfam" id="PF01758">
    <property type="entry name" value="SBF"/>
    <property type="match status" value="1"/>
</dbReference>
<dbReference type="AlphaFoldDB" id="A0A3G3IHE1"/>
<sequence>MKAINLVCSTAFMMGAALVISLLTNVSGIFPDDVLTSDIRSNLTIFLLAVMLTITLSRIPFRNLDPVKNYRSVIRAVLLGLVFASVIPLAAYYILNSMDGYEAYAKGLVFLAATPFAASVGPLSLILRGDLEHALRSTIIVYVISLVWIPFIIWLTLGEIVDMTKVVITVIELIGVPLVVSRLITKVKIDKTVMSVVLNCVIAFLVWLSVSSTNFPKDMVILVVFMFVAFLRDFGLGSATEVMEKKSGIPWSQRVTDILMISYKNKGIAIALCVSVMTGPAIGSAMVPIAASIVIEIIWVAFMDSVLFSKKRMNRELEADREAGLHQTWE</sequence>